<dbReference type="InterPro" id="IPR032135">
    <property type="entry name" value="DUF4817"/>
</dbReference>
<dbReference type="EMBL" id="JAJSOF020000013">
    <property type="protein sequence ID" value="KAJ4442902.1"/>
    <property type="molecule type" value="Genomic_DNA"/>
</dbReference>
<keyword evidence="4" id="KW-1185">Reference proteome</keyword>
<evidence type="ECO:0000256" key="1">
    <source>
        <dbReference type="SAM" id="MobiDB-lite"/>
    </source>
</evidence>
<dbReference type="Proteomes" id="UP001148838">
    <property type="component" value="Unassembled WGS sequence"/>
</dbReference>
<organism evidence="3 4">
    <name type="scientific">Periplaneta americana</name>
    <name type="common">American cockroach</name>
    <name type="synonym">Blatta americana</name>
    <dbReference type="NCBI Taxonomy" id="6978"/>
    <lineage>
        <taxon>Eukaryota</taxon>
        <taxon>Metazoa</taxon>
        <taxon>Ecdysozoa</taxon>
        <taxon>Arthropoda</taxon>
        <taxon>Hexapoda</taxon>
        <taxon>Insecta</taxon>
        <taxon>Pterygota</taxon>
        <taxon>Neoptera</taxon>
        <taxon>Polyneoptera</taxon>
        <taxon>Dictyoptera</taxon>
        <taxon>Blattodea</taxon>
        <taxon>Blattoidea</taxon>
        <taxon>Blattidae</taxon>
        <taxon>Blattinae</taxon>
        <taxon>Periplaneta</taxon>
    </lineage>
</organism>
<sequence length="131" mass="15433">MYVCAAAHMQPALHQSEMRLTYVMLALLLHRSINNSNKMEQRLSFKQRKVILKWYWRTENVVEIQRQWTREFGTEPPARLTIAHIRDKFETHGTVYDVYKGRSRRPRTSTSPASSAMVLGRFEHSPQKSTK</sequence>
<feature type="compositionally biased region" description="Basic and acidic residues" evidence="1">
    <location>
        <begin position="121"/>
        <end position="131"/>
    </location>
</feature>
<reference evidence="3 4" key="1">
    <citation type="journal article" date="2022" name="Allergy">
        <title>Genome assembly and annotation of Periplaneta americana reveal a comprehensive cockroach allergen profile.</title>
        <authorList>
            <person name="Wang L."/>
            <person name="Xiong Q."/>
            <person name="Saelim N."/>
            <person name="Wang L."/>
            <person name="Nong W."/>
            <person name="Wan A.T."/>
            <person name="Shi M."/>
            <person name="Liu X."/>
            <person name="Cao Q."/>
            <person name="Hui J.H.L."/>
            <person name="Sookrung N."/>
            <person name="Leung T.F."/>
            <person name="Tungtrongchitr A."/>
            <person name="Tsui S.K.W."/>
        </authorList>
    </citation>
    <scope>NUCLEOTIDE SEQUENCE [LARGE SCALE GENOMIC DNA]</scope>
    <source>
        <strain evidence="3">PWHHKU_190912</strain>
    </source>
</reference>
<comment type="caution">
    <text evidence="3">The sequence shown here is derived from an EMBL/GenBank/DDBJ whole genome shotgun (WGS) entry which is preliminary data.</text>
</comment>
<dbReference type="Pfam" id="PF16087">
    <property type="entry name" value="DUF4817"/>
    <property type="match status" value="1"/>
</dbReference>
<protein>
    <recommendedName>
        <fullName evidence="2">DUF4817 domain-containing protein</fullName>
    </recommendedName>
</protein>
<evidence type="ECO:0000259" key="2">
    <source>
        <dbReference type="Pfam" id="PF16087"/>
    </source>
</evidence>
<feature type="domain" description="DUF4817" evidence="2">
    <location>
        <begin position="44"/>
        <end position="96"/>
    </location>
</feature>
<evidence type="ECO:0000313" key="3">
    <source>
        <dbReference type="EMBL" id="KAJ4442902.1"/>
    </source>
</evidence>
<accession>A0ABQ8T8Q3</accession>
<feature type="region of interest" description="Disordered" evidence="1">
    <location>
        <begin position="100"/>
        <end position="131"/>
    </location>
</feature>
<evidence type="ECO:0000313" key="4">
    <source>
        <dbReference type="Proteomes" id="UP001148838"/>
    </source>
</evidence>
<name>A0ABQ8T8Q3_PERAM</name>
<gene>
    <name evidence="3" type="ORF">ANN_04495</name>
</gene>
<proteinExistence type="predicted"/>